<sequence>MKRKDLLSCLPQPGKIFDLKEIRSDLKKKGFHKEANGKNLYKSIESLVEENFLEKVDVRHYKVIDVNNRLDLTKYLIRKNLENRSVIEWDTGSGLLSRPRTEGVILGIPPNHEFEQKWQGLCYSILKTRMSNIFHAITELVTSVDKIPVYGSGYVREASLELIPFFIGELAGDDHDGLDERSLIVLIENLVQNNEFRNVVHVEDLEELNQMLTIFKTGLTNYKSNSKKPKDFGMVMFPGSFTIDPNMPHEKDVLEFMGSDLKKNKNAEKIVANLSTWYYPEEVGRIFRKYDGYYSAKITTKIHELHDMIETGFIVIFCLYDIDYCHRVIDGLESKKLKVGYYDHDGHYVGRKNTLFVMFLSDGFYVNSSRPTGSSRLIKTERQIKQKAYYEDIFNKTIEKLKEIFKQKGGIDKCIQYATFASEIKLNSSPRFVLSDMNWKRILKDMGYSPTEDQIQQWVDEGKKEAKKFVKKWINRKRDEI</sequence>
<reference evidence="2" key="1">
    <citation type="submission" date="2017-03" db="EMBL/GenBank/DDBJ databases">
        <authorList>
            <person name="Herbold C."/>
        </authorList>
    </citation>
    <scope>NUCLEOTIDE SEQUENCE [LARGE SCALE GENOMIC DNA]</scope>
</reference>
<dbReference type="Proteomes" id="UP000230607">
    <property type="component" value="Chromosome 1"/>
</dbReference>
<proteinExistence type="predicted"/>
<dbReference type="AlphaFoldDB" id="A0A2H1FFZ1"/>
<dbReference type="RefSeq" id="WP_157927593.1">
    <property type="nucleotide sequence ID" value="NZ_LT841358.1"/>
</dbReference>
<dbReference type="EMBL" id="LT841358">
    <property type="protein sequence ID" value="SMH71664.1"/>
    <property type="molecule type" value="Genomic_DNA"/>
</dbReference>
<keyword evidence="2" id="KW-1185">Reference proteome</keyword>
<protein>
    <submittedName>
        <fullName evidence="1">Uncharacterized protein</fullName>
    </submittedName>
</protein>
<name>A0A2H1FFZ1_9ARCH</name>
<evidence type="ECO:0000313" key="1">
    <source>
        <dbReference type="EMBL" id="SMH71664.1"/>
    </source>
</evidence>
<evidence type="ECO:0000313" key="2">
    <source>
        <dbReference type="Proteomes" id="UP000230607"/>
    </source>
</evidence>
<accession>A0A2H1FFZ1</accession>
<organism evidence="1 2">
    <name type="scientific">Candidatus Nitrosotalea okcheonensis</name>
    <dbReference type="NCBI Taxonomy" id="1903276"/>
    <lineage>
        <taxon>Archaea</taxon>
        <taxon>Nitrososphaerota</taxon>
        <taxon>Nitrososphaeria</taxon>
        <taxon>Nitrosotaleales</taxon>
        <taxon>Nitrosotaleaceae</taxon>
        <taxon>Nitrosotalea</taxon>
    </lineage>
</organism>
<gene>
    <name evidence="1" type="ORF">NCS_11476</name>
</gene>